<dbReference type="PANTHER" id="PTHR43133">
    <property type="entry name" value="RNA POLYMERASE ECF-TYPE SIGMA FACTO"/>
    <property type="match status" value="1"/>
</dbReference>
<dbReference type="InterPro" id="IPR007627">
    <property type="entry name" value="RNA_pol_sigma70_r2"/>
</dbReference>
<dbReference type="Gene3D" id="1.10.1740.10">
    <property type="match status" value="1"/>
</dbReference>
<dbReference type="PANTHER" id="PTHR43133:SF65">
    <property type="entry name" value="ECF RNA POLYMERASE SIGMA FACTOR SIGG"/>
    <property type="match status" value="1"/>
</dbReference>
<evidence type="ECO:0000256" key="6">
    <source>
        <dbReference type="SAM" id="MobiDB-lite"/>
    </source>
</evidence>
<dbReference type="GO" id="GO:0003677">
    <property type="term" value="F:DNA binding"/>
    <property type="evidence" value="ECO:0007669"/>
    <property type="project" value="InterPro"/>
</dbReference>
<organism evidence="10 11">
    <name type="scientific">Friedmanniella luteola</name>
    <dbReference type="NCBI Taxonomy" id="546871"/>
    <lineage>
        <taxon>Bacteria</taxon>
        <taxon>Bacillati</taxon>
        <taxon>Actinomycetota</taxon>
        <taxon>Actinomycetes</taxon>
        <taxon>Propionibacteriales</taxon>
        <taxon>Nocardioidaceae</taxon>
        <taxon>Friedmanniella</taxon>
    </lineage>
</organism>
<dbReference type="InterPro" id="IPR013324">
    <property type="entry name" value="RNA_pol_sigma_r3/r4-like"/>
</dbReference>
<dbReference type="SUPFAM" id="SSF88659">
    <property type="entry name" value="Sigma3 and sigma4 domains of RNA polymerase sigma factors"/>
    <property type="match status" value="1"/>
</dbReference>
<dbReference type="Gene3D" id="1.10.10.10">
    <property type="entry name" value="Winged helix-like DNA-binding domain superfamily/Winged helix DNA-binding domain"/>
    <property type="match status" value="1"/>
</dbReference>
<reference evidence="10 11" key="1">
    <citation type="submission" date="2016-10" db="EMBL/GenBank/DDBJ databases">
        <authorList>
            <person name="de Groot N.N."/>
        </authorList>
    </citation>
    <scope>NUCLEOTIDE SEQUENCE [LARGE SCALE GENOMIC DNA]</scope>
    <source>
        <strain evidence="10 11">DSM 21741</strain>
    </source>
</reference>
<keyword evidence="3" id="KW-0805">Transcription regulation</keyword>
<feature type="domain" description="SnoaL-like" evidence="9">
    <location>
        <begin position="209"/>
        <end position="294"/>
    </location>
</feature>
<keyword evidence="5" id="KW-0804">Transcription</keyword>
<dbReference type="CDD" id="cd06171">
    <property type="entry name" value="Sigma70_r4"/>
    <property type="match status" value="1"/>
</dbReference>
<proteinExistence type="inferred from homology"/>
<evidence type="ECO:0000256" key="3">
    <source>
        <dbReference type="ARBA" id="ARBA00023015"/>
    </source>
</evidence>
<protein>
    <submittedName>
        <fullName evidence="10">RNA polymerase sigma-70 factor, ECF subfamily</fullName>
    </submittedName>
</protein>
<evidence type="ECO:0000313" key="11">
    <source>
        <dbReference type="Proteomes" id="UP000199092"/>
    </source>
</evidence>
<dbReference type="STRING" id="546871.SAMN04488543_3502"/>
<evidence type="ECO:0000256" key="5">
    <source>
        <dbReference type="ARBA" id="ARBA00023163"/>
    </source>
</evidence>
<dbReference type="EMBL" id="LT629749">
    <property type="protein sequence ID" value="SDT26624.1"/>
    <property type="molecule type" value="Genomic_DNA"/>
</dbReference>
<dbReference type="GO" id="GO:0006352">
    <property type="term" value="P:DNA-templated transcription initiation"/>
    <property type="evidence" value="ECO:0007669"/>
    <property type="project" value="InterPro"/>
</dbReference>
<keyword evidence="4" id="KW-0731">Sigma factor</keyword>
<dbReference type="InterPro" id="IPR013325">
    <property type="entry name" value="RNA_pol_sigma_r2"/>
</dbReference>
<feature type="region of interest" description="Disordered" evidence="6">
    <location>
        <begin position="81"/>
        <end position="104"/>
    </location>
</feature>
<dbReference type="NCBIfam" id="NF006089">
    <property type="entry name" value="PRK08241.1"/>
    <property type="match status" value="1"/>
</dbReference>
<dbReference type="Gene3D" id="3.10.450.50">
    <property type="match status" value="1"/>
</dbReference>
<comment type="similarity">
    <text evidence="1">Belongs to the sigma-70 factor family. ECF subfamily.</text>
</comment>
<evidence type="ECO:0000313" key="10">
    <source>
        <dbReference type="EMBL" id="SDT26624.1"/>
    </source>
</evidence>
<evidence type="ECO:0000259" key="7">
    <source>
        <dbReference type="Pfam" id="PF04542"/>
    </source>
</evidence>
<dbReference type="InterPro" id="IPR014305">
    <property type="entry name" value="RNA_pol_sigma-G_actinobac"/>
</dbReference>
<evidence type="ECO:0000256" key="2">
    <source>
        <dbReference type="ARBA" id="ARBA00011344"/>
    </source>
</evidence>
<gene>
    <name evidence="10" type="ORF">SAMN04488543_3502</name>
</gene>
<dbReference type="Pfam" id="PF12680">
    <property type="entry name" value="SnoaL_2"/>
    <property type="match status" value="1"/>
</dbReference>
<dbReference type="SUPFAM" id="SSF54427">
    <property type="entry name" value="NTF2-like"/>
    <property type="match status" value="1"/>
</dbReference>
<evidence type="ECO:0000259" key="8">
    <source>
        <dbReference type="Pfam" id="PF08281"/>
    </source>
</evidence>
<keyword evidence="11" id="KW-1185">Reference proteome</keyword>
<evidence type="ECO:0000256" key="4">
    <source>
        <dbReference type="ARBA" id="ARBA00023082"/>
    </source>
</evidence>
<accession>A0A1H1YYT5</accession>
<dbReference type="InterPro" id="IPR014284">
    <property type="entry name" value="RNA_pol_sigma-70_dom"/>
</dbReference>
<dbReference type="GO" id="GO:0016987">
    <property type="term" value="F:sigma factor activity"/>
    <property type="evidence" value="ECO:0007669"/>
    <property type="project" value="UniProtKB-KW"/>
</dbReference>
<evidence type="ECO:0000256" key="1">
    <source>
        <dbReference type="ARBA" id="ARBA00010641"/>
    </source>
</evidence>
<dbReference type="Proteomes" id="UP000199092">
    <property type="component" value="Chromosome I"/>
</dbReference>
<dbReference type="SUPFAM" id="SSF88946">
    <property type="entry name" value="Sigma2 domain of RNA polymerase sigma factors"/>
    <property type="match status" value="1"/>
</dbReference>
<dbReference type="Pfam" id="PF04542">
    <property type="entry name" value="Sigma70_r2"/>
    <property type="match status" value="1"/>
</dbReference>
<dbReference type="NCBIfam" id="TIGR02960">
    <property type="entry name" value="SigX5"/>
    <property type="match status" value="1"/>
</dbReference>
<dbReference type="InterPro" id="IPR036388">
    <property type="entry name" value="WH-like_DNA-bd_sf"/>
</dbReference>
<dbReference type="NCBIfam" id="TIGR02937">
    <property type="entry name" value="sigma70-ECF"/>
    <property type="match status" value="1"/>
</dbReference>
<dbReference type="AlphaFoldDB" id="A0A1H1YYT5"/>
<dbReference type="InterPro" id="IPR032710">
    <property type="entry name" value="NTF2-like_dom_sf"/>
</dbReference>
<sequence length="343" mass="37854">MSLATDDDVFLSLVEPLRGELTAHCYRMLGSVHDAEDLVQETYIRAWRAFHGFENRSSLRTWMYRIATNVCLTALESRQRRPLPTGLGQPASDPAGQLASRPETPWLEPLPDTVVWGHGDDDPAAAVLSRDSVRLAFVAALQHLTPPQRAVVILRDVLAWHASEVAELLDLSVAAVNSSLQRARAQLAKLDPEAALPPVEEEHAQQMLAAYVDAFERYDVSRIVELLTEDAVWEMPPFDGWYHGAGAIGTLISTHCPAEKPGDQVLVPVMANGRPALALYMLEADGRHHAFHVQVPTLTERGFSHVVAFFELSLFDRFGLPRVLPEDPEERRALRAGTALAAG</sequence>
<dbReference type="InterPro" id="IPR013249">
    <property type="entry name" value="RNA_pol_sigma70_r4_t2"/>
</dbReference>
<dbReference type="InterPro" id="IPR037401">
    <property type="entry name" value="SnoaL-like"/>
</dbReference>
<dbReference type="InterPro" id="IPR039425">
    <property type="entry name" value="RNA_pol_sigma-70-like"/>
</dbReference>
<feature type="domain" description="RNA polymerase sigma-70 region 2" evidence="7">
    <location>
        <begin position="13"/>
        <end position="81"/>
    </location>
</feature>
<feature type="domain" description="RNA polymerase sigma factor 70 region 4 type 2" evidence="8">
    <location>
        <begin position="135"/>
        <end position="187"/>
    </location>
</feature>
<name>A0A1H1YYT5_9ACTN</name>
<comment type="subunit">
    <text evidence="2">Interacts transiently with the RNA polymerase catalytic core formed by RpoA, RpoB, RpoC and RpoZ (2 alpha, 1 beta, 1 beta' and 1 omega subunit) to form the RNA polymerase holoenzyme that can initiate transcription.</text>
</comment>
<dbReference type="RefSeq" id="WP_231930123.1">
    <property type="nucleotide sequence ID" value="NZ_LT629749.1"/>
</dbReference>
<evidence type="ECO:0000259" key="9">
    <source>
        <dbReference type="Pfam" id="PF12680"/>
    </source>
</evidence>
<dbReference type="Pfam" id="PF08281">
    <property type="entry name" value="Sigma70_r4_2"/>
    <property type="match status" value="1"/>
</dbReference>